<dbReference type="AlphaFoldDB" id="A0A941DBF8"/>
<dbReference type="Pfam" id="PF13589">
    <property type="entry name" value="HATPase_c_3"/>
    <property type="match status" value="1"/>
</dbReference>
<gene>
    <name evidence="1" type="ORF">KDM92_03365</name>
</gene>
<dbReference type="Proteomes" id="UP000680158">
    <property type="component" value="Unassembled WGS sequence"/>
</dbReference>
<evidence type="ECO:0000313" key="1">
    <source>
        <dbReference type="EMBL" id="MBR7745604.1"/>
    </source>
</evidence>
<dbReference type="InterPro" id="IPR011856">
    <property type="entry name" value="tRNA_endonuc-like_dom_sf"/>
</dbReference>
<dbReference type="EMBL" id="JAGSPM010000002">
    <property type="protein sequence ID" value="MBR7745604.1"/>
    <property type="molecule type" value="Genomic_DNA"/>
</dbReference>
<accession>A0A941DBF8</accession>
<name>A0A941DBF8_9BURK</name>
<dbReference type="RefSeq" id="WP_212683013.1">
    <property type="nucleotide sequence ID" value="NZ_JAGSPM010000002.1"/>
</dbReference>
<dbReference type="GO" id="GO:0003676">
    <property type="term" value="F:nucleic acid binding"/>
    <property type="evidence" value="ECO:0007669"/>
    <property type="project" value="InterPro"/>
</dbReference>
<reference evidence="1 2" key="1">
    <citation type="submission" date="2021-04" db="EMBL/GenBank/DDBJ databases">
        <title>novel species isolated from subtropical streams in China.</title>
        <authorList>
            <person name="Lu H."/>
        </authorList>
    </citation>
    <scope>NUCLEOTIDE SEQUENCE [LARGE SCALE GENOMIC DNA]</scope>
    <source>
        <strain evidence="1 2">BYS107W</strain>
    </source>
</reference>
<dbReference type="GO" id="GO:0005524">
    <property type="term" value="F:ATP binding"/>
    <property type="evidence" value="ECO:0007669"/>
    <property type="project" value="UniProtKB-KW"/>
</dbReference>
<proteinExistence type="predicted"/>
<keyword evidence="2" id="KW-1185">Reference proteome</keyword>
<dbReference type="SUPFAM" id="SSF55874">
    <property type="entry name" value="ATPase domain of HSP90 chaperone/DNA topoisomerase II/histidine kinase"/>
    <property type="match status" value="1"/>
</dbReference>
<dbReference type="Gene3D" id="3.40.1350.10">
    <property type="match status" value="1"/>
</dbReference>
<keyword evidence="1" id="KW-0067">ATP-binding</keyword>
<sequence length="626" mass="72057">MTDINWEMKFDLNTLEHLGVKLYTQYPPMIAELISNSWDADAKVVKIELFDEGNKKIIVSDNGHSMTAEELNDCFLTVGRNRRLSTQSGVSQSGRAVLGKKGIGKLSMFGIAEKIKITTIKNSEKNAFEMHYPTMKSSGGRYLPNPLIKRQHTSEADGTVIELDEIKRKSPFDSRALANSLPKRFSIFDELHVQIYRNGTLEATVSNTDLFEGISKQFEWNFPIDFQNGFDSLDYCINRGITGKLLTSHTPLNKLQQGVTLLARKKLVQENAYFDDRSNDYFHSYLYGYLEIDFIDQDNELDNVSTDRKSLIWEGSELEELKQHLNNILKFVSKEWRSRRLVAKKEKFKQTYKVDLDQWLQELSPVEKPLATKIAHSILGNENLDGEKAAALFAHIQDAFSLQGFQEFAQKLDDLGALDDSNAIKLLDDWGFIEAKEMAKLSEGRISTINQFEKYIQQNVSETKVMQKFLENFPWILDPRMNNFEREVTYSNWLKEKFPEDKLEGSNKRIDFLCSNTNGAIHIIELKRPRIKIGLEELNQCTQYLEFIRSKLPHGVSTVKVILISENHKYGPGIEDMVDALRKAGNFEIKSYSDLLTQARTYHSDFIKKYEEIVDIKSKQNKTLEI</sequence>
<comment type="caution">
    <text evidence="1">The sequence shown here is derived from an EMBL/GenBank/DDBJ whole genome shotgun (WGS) entry which is preliminary data.</text>
</comment>
<organism evidence="1 2">
    <name type="scientific">Undibacterium baiyunense</name>
    <dbReference type="NCBI Taxonomy" id="2828731"/>
    <lineage>
        <taxon>Bacteria</taxon>
        <taxon>Pseudomonadati</taxon>
        <taxon>Pseudomonadota</taxon>
        <taxon>Betaproteobacteria</taxon>
        <taxon>Burkholderiales</taxon>
        <taxon>Oxalobacteraceae</taxon>
        <taxon>Undibacterium</taxon>
    </lineage>
</organism>
<dbReference type="Gene3D" id="3.30.565.10">
    <property type="entry name" value="Histidine kinase-like ATPase, C-terminal domain"/>
    <property type="match status" value="1"/>
</dbReference>
<keyword evidence="1" id="KW-0547">Nucleotide-binding</keyword>
<protein>
    <submittedName>
        <fullName evidence="1">ATP-binding protein</fullName>
    </submittedName>
</protein>
<dbReference type="InterPro" id="IPR036890">
    <property type="entry name" value="HATPase_C_sf"/>
</dbReference>
<evidence type="ECO:0000313" key="2">
    <source>
        <dbReference type="Proteomes" id="UP000680158"/>
    </source>
</evidence>